<evidence type="ECO:0000256" key="12">
    <source>
        <dbReference type="ARBA" id="ARBA00023012"/>
    </source>
</evidence>
<dbReference type="GO" id="GO:0000155">
    <property type="term" value="F:phosphorelay sensor kinase activity"/>
    <property type="evidence" value="ECO:0007669"/>
    <property type="project" value="InterPro"/>
</dbReference>
<accession>A0AA48HJ61</accession>
<evidence type="ECO:0000256" key="15">
    <source>
        <dbReference type="PROSITE-ProRule" id="PRU00169"/>
    </source>
</evidence>
<evidence type="ECO:0000256" key="9">
    <source>
        <dbReference type="ARBA" id="ARBA00022777"/>
    </source>
</evidence>
<dbReference type="Pfam" id="PF02518">
    <property type="entry name" value="HATPase_c"/>
    <property type="match status" value="1"/>
</dbReference>
<evidence type="ECO:0000259" key="17">
    <source>
        <dbReference type="PROSITE" id="PS50110"/>
    </source>
</evidence>
<reference evidence="19" key="1">
    <citation type="submission" date="2023-01" db="EMBL/GenBank/DDBJ databases">
        <title>Complete genome sequence of Planctobacterium marinum strain Dej080120_11.</title>
        <authorList>
            <person name="Ueki S."/>
            <person name="Maruyama F."/>
        </authorList>
    </citation>
    <scope>NUCLEOTIDE SEQUENCE</scope>
    <source>
        <strain evidence="19">Dej080120_11</strain>
    </source>
</reference>
<evidence type="ECO:0000256" key="2">
    <source>
        <dbReference type="ARBA" id="ARBA00004651"/>
    </source>
</evidence>
<keyword evidence="11" id="KW-1133">Transmembrane helix</keyword>
<evidence type="ECO:0000256" key="7">
    <source>
        <dbReference type="ARBA" id="ARBA00022692"/>
    </source>
</evidence>
<dbReference type="EC" id="2.7.13.3" evidence="3"/>
<dbReference type="PRINTS" id="PR00344">
    <property type="entry name" value="BCTRLSENSOR"/>
</dbReference>
<dbReference type="EMBL" id="AP027272">
    <property type="protein sequence ID" value="BDX04567.1"/>
    <property type="molecule type" value="Genomic_DNA"/>
</dbReference>
<evidence type="ECO:0000256" key="6">
    <source>
        <dbReference type="ARBA" id="ARBA00022679"/>
    </source>
</evidence>
<sequence length="624" mass="69160">MARLNISPEKPRILIIDDEKSNLKILTDLLSTDADVSVAKSAEQGLWKAKKFQPDLILLDIIMPDVDGFETLKRLKNEPDLNEVSVIFITGLDTADNEKYGLDLGALDYIRKPFNAAVVKSRIATHLKLIQQTKELRKLSVKLREADEAKSRFLANMSHEIRTPLTSIIGYAELLKKNEISGMASEQAVDIIATSGNHLLNLINDILDISKIEAEKLELESVSCLLPVLLEEVFALIKPKIELKKLGFDLELQFPIPSHIITDPTRLKQVLINLLNNAIKFTEKGSVKLIVCASNELMKFNVVDTGVGISKEQQARIFSAFEQADVSVTRQFGGTGLGLNISKYLTTRLGGDLSVSSVPGVGSDFEASITLCPGDEAQSINNETDYAKVIHSQKVRQATNVQLSGKILLAEDQKELRMLLTMMLSKLGLDVTAVENGLQLVQQAQLQDYDLVLSDIHMPEMGGEEAIALLLDAGINVPTIALTANAMKHEVENYLNKGFTDHLSKPIQRNEFIRKLALYLGKDDDVKVDSEFQDDMKVRFVEQFKNSLPSRLEVLENAFFAQDWRAMTLLAHSLKGSSLSFSLHQISELSMDIEALATAAEVNNSRANELADVLLKLKSVIEEL</sequence>
<evidence type="ECO:0000256" key="14">
    <source>
        <dbReference type="PROSITE-ProRule" id="PRU00110"/>
    </source>
</evidence>
<comment type="catalytic activity">
    <reaction evidence="1">
        <text>ATP + protein L-histidine = ADP + protein N-phospho-L-histidine.</text>
        <dbReference type="EC" id="2.7.13.3"/>
    </reaction>
</comment>
<feature type="domain" description="Response regulatory" evidence="17">
    <location>
        <begin position="12"/>
        <end position="127"/>
    </location>
</feature>
<dbReference type="FunFam" id="1.10.287.130:FF:000001">
    <property type="entry name" value="Two-component sensor histidine kinase"/>
    <property type="match status" value="1"/>
</dbReference>
<dbReference type="KEGG" id="pmaw:MACH26_00880"/>
<dbReference type="InterPro" id="IPR036890">
    <property type="entry name" value="HATPase_C_sf"/>
</dbReference>
<dbReference type="Gene3D" id="3.30.565.10">
    <property type="entry name" value="Histidine kinase-like ATPase, C-terminal domain"/>
    <property type="match status" value="1"/>
</dbReference>
<dbReference type="InterPro" id="IPR008207">
    <property type="entry name" value="Sig_transdc_His_kin_Hpt_dom"/>
</dbReference>
<keyword evidence="7" id="KW-0812">Transmembrane</keyword>
<feature type="modified residue" description="Phosphohistidine" evidence="14">
    <location>
        <position position="572"/>
    </location>
</feature>
<dbReference type="SMART" id="SM00387">
    <property type="entry name" value="HATPase_c"/>
    <property type="match status" value="1"/>
</dbReference>
<dbReference type="Pfam" id="PF00072">
    <property type="entry name" value="Response_reg"/>
    <property type="match status" value="2"/>
</dbReference>
<dbReference type="Gene3D" id="3.40.50.2300">
    <property type="match status" value="2"/>
</dbReference>
<dbReference type="CDD" id="cd17546">
    <property type="entry name" value="REC_hyHK_CKI1_RcsC-like"/>
    <property type="match status" value="1"/>
</dbReference>
<dbReference type="Gene3D" id="1.20.120.160">
    <property type="entry name" value="HPT domain"/>
    <property type="match status" value="1"/>
</dbReference>
<evidence type="ECO:0000313" key="20">
    <source>
        <dbReference type="Proteomes" id="UP001333710"/>
    </source>
</evidence>
<dbReference type="SUPFAM" id="SSF47384">
    <property type="entry name" value="Homodimeric domain of signal transducing histidine kinase"/>
    <property type="match status" value="1"/>
</dbReference>
<dbReference type="InterPro" id="IPR036641">
    <property type="entry name" value="HPT_dom_sf"/>
</dbReference>
<feature type="modified residue" description="4-aspartylphosphate" evidence="15">
    <location>
        <position position="455"/>
    </location>
</feature>
<evidence type="ECO:0000259" key="16">
    <source>
        <dbReference type="PROSITE" id="PS50109"/>
    </source>
</evidence>
<evidence type="ECO:0000256" key="5">
    <source>
        <dbReference type="ARBA" id="ARBA00022553"/>
    </source>
</evidence>
<dbReference type="InterPro" id="IPR003594">
    <property type="entry name" value="HATPase_dom"/>
</dbReference>
<dbReference type="PROSITE" id="PS50109">
    <property type="entry name" value="HIS_KIN"/>
    <property type="match status" value="1"/>
</dbReference>
<keyword evidence="5 15" id="KW-0597">Phosphoprotein</keyword>
<dbReference type="CDD" id="cd16922">
    <property type="entry name" value="HATPase_EvgS-ArcB-TorS-like"/>
    <property type="match status" value="1"/>
</dbReference>
<dbReference type="CDD" id="cd00082">
    <property type="entry name" value="HisKA"/>
    <property type="match status" value="1"/>
</dbReference>
<dbReference type="RefSeq" id="WP_338290349.1">
    <property type="nucleotide sequence ID" value="NZ_AP027272.1"/>
</dbReference>
<dbReference type="Proteomes" id="UP001333710">
    <property type="component" value="Chromosome"/>
</dbReference>
<feature type="domain" description="Histidine kinase" evidence="16">
    <location>
        <begin position="156"/>
        <end position="373"/>
    </location>
</feature>
<name>A0AA48HJ61_9ALTE</name>
<dbReference type="InterPro" id="IPR003661">
    <property type="entry name" value="HisK_dim/P_dom"/>
</dbReference>
<dbReference type="Pfam" id="PF00512">
    <property type="entry name" value="HisKA"/>
    <property type="match status" value="1"/>
</dbReference>
<evidence type="ECO:0000256" key="3">
    <source>
        <dbReference type="ARBA" id="ARBA00012438"/>
    </source>
</evidence>
<dbReference type="Gene3D" id="1.10.287.130">
    <property type="match status" value="1"/>
</dbReference>
<evidence type="ECO:0000256" key="13">
    <source>
        <dbReference type="ARBA" id="ARBA00023136"/>
    </source>
</evidence>
<dbReference type="PANTHER" id="PTHR45339:SF1">
    <property type="entry name" value="HYBRID SIGNAL TRANSDUCTION HISTIDINE KINASE J"/>
    <property type="match status" value="1"/>
</dbReference>
<gene>
    <name evidence="19" type="ORF">MACH26_00880</name>
</gene>
<organism evidence="19 20">
    <name type="scientific">Planctobacterium marinum</name>
    <dbReference type="NCBI Taxonomy" id="1631968"/>
    <lineage>
        <taxon>Bacteria</taxon>
        <taxon>Pseudomonadati</taxon>
        <taxon>Pseudomonadota</taxon>
        <taxon>Gammaproteobacteria</taxon>
        <taxon>Alteromonadales</taxon>
        <taxon>Alteromonadaceae</taxon>
        <taxon>Planctobacterium</taxon>
    </lineage>
</organism>
<dbReference type="InterPro" id="IPR036097">
    <property type="entry name" value="HisK_dim/P_sf"/>
</dbReference>
<protein>
    <recommendedName>
        <fullName evidence="3">histidine kinase</fullName>
        <ecNumber evidence="3">2.7.13.3</ecNumber>
    </recommendedName>
</protein>
<evidence type="ECO:0000313" key="19">
    <source>
        <dbReference type="EMBL" id="BDX04567.1"/>
    </source>
</evidence>
<dbReference type="InterPro" id="IPR011006">
    <property type="entry name" value="CheY-like_superfamily"/>
</dbReference>
<keyword evidence="4" id="KW-1003">Cell membrane</keyword>
<dbReference type="SUPFAM" id="SSF55874">
    <property type="entry name" value="ATPase domain of HSP90 chaperone/DNA topoisomerase II/histidine kinase"/>
    <property type="match status" value="1"/>
</dbReference>
<dbReference type="PROSITE" id="PS50110">
    <property type="entry name" value="RESPONSE_REGULATORY"/>
    <property type="match status" value="2"/>
</dbReference>
<dbReference type="GO" id="GO:0005886">
    <property type="term" value="C:plasma membrane"/>
    <property type="evidence" value="ECO:0007669"/>
    <property type="project" value="UniProtKB-SubCell"/>
</dbReference>
<dbReference type="PROSITE" id="PS50894">
    <property type="entry name" value="HPT"/>
    <property type="match status" value="1"/>
</dbReference>
<evidence type="ECO:0000259" key="18">
    <source>
        <dbReference type="PROSITE" id="PS50894"/>
    </source>
</evidence>
<dbReference type="SUPFAM" id="SSF52172">
    <property type="entry name" value="CheY-like"/>
    <property type="match status" value="2"/>
</dbReference>
<comment type="subcellular location">
    <subcellularLocation>
        <location evidence="2">Cell membrane</location>
        <topology evidence="2">Multi-pass membrane protein</topology>
    </subcellularLocation>
</comment>
<dbReference type="InterPro" id="IPR004358">
    <property type="entry name" value="Sig_transdc_His_kin-like_C"/>
</dbReference>
<evidence type="ECO:0000256" key="4">
    <source>
        <dbReference type="ARBA" id="ARBA00022475"/>
    </source>
</evidence>
<feature type="domain" description="Response regulatory" evidence="17">
    <location>
        <begin position="406"/>
        <end position="520"/>
    </location>
</feature>
<dbReference type="CDD" id="cd00088">
    <property type="entry name" value="HPT"/>
    <property type="match status" value="1"/>
</dbReference>
<dbReference type="InterPro" id="IPR005467">
    <property type="entry name" value="His_kinase_dom"/>
</dbReference>
<dbReference type="SMART" id="SM00448">
    <property type="entry name" value="REC"/>
    <property type="match status" value="2"/>
</dbReference>
<dbReference type="AlphaFoldDB" id="A0AA48HJ61"/>
<dbReference type="Pfam" id="PF01627">
    <property type="entry name" value="Hpt"/>
    <property type="match status" value="1"/>
</dbReference>
<keyword evidence="9" id="KW-0418">Kinase</keyword>
<dbReference type="SMART" id="SM00388">
    <property type="entry name" value="HisKA"/>
    <property type="match status" value="1"/>
</dbReference>
<keyword evidence="12" id="KW-0902">Two-component regulatory system</keyword>
<proteinExistence type="predicted"/>
<feature type="modified residue" description="4-aspartylphosphate" evidence="15">
    <location>
        <position position="60"/>
    </location>
</feature>
<dbReference type="PANTHER" id="PTHR45339">
    <property type="entry name" value="HYBRID SIGNAL TRANSDUCTION HISTIDINE KINASE J"/>
    <property type="match status" value="1"/>
</dbReference>
<evidence type="ECO:0000256" key="1">
    <source>
        <dbReference type="ARBA" id="ARBA00000085"/>
    </source>
</evidence>
<dbReference type="SUPFAM" id="SSF47226">
    <property type="entry name" value="Histidine-containing phosphotransfer domain, HPT domain"/>
    <property type="match status" value="1"/>
</dbReference>
<feature type="domain" description="HPt" evidence="18">
    <location>
        <begin position="533"/>
        <end position="624"/>
    </location>
</feature>
<evidence type="ECO:0000256" key="11">
    <source>
        <dbReference type="ARBA" id="ARBA00022989"/>
    </source>
</evidence>
<keyword evidence="13" id="KW-0472">Membrane</keyword>
<dbReference type="FunFam" id="3.30.565.10:FF:000010">
    <property type="entry name" value="Sensor histidine kinase RcsC"/>
    <property type="match status" value="1"/>
</dbReference>
<keyword evidence="20" id="KW-1185">Reference proteome</keyword>
<dbReference type="InterPro" id="IPR001789">
    <property type="entry name" value="Sig_transdc_resp-reg_receiver"/>
</dbReference>
<keyword evidence="10" id="KW-0067">ATP-binding</keyword>
<keyword evidence="6" id="KW-0808">Transferase</keyword>
<dbReference type="GO" id="GO:0005524">
    <property type="term" value="F:ATP binding"/>
    <property type="evidence" value="ECO:0007669"/>
    <property type="project" value="UniProtKB-KW"/>
</dbReference>
<evidence type="ECO:0000256" key="8">
    <source>
        <dbReference type="ARBA" id="ARBA00022741"/>
    </source>
</evidence>
<keyword evidence="8" id="KW-0547">Nucleotide-binding</keyword>
<evidence type="ECO:0000256" key="10">
    <source>
        <dbReference type="ARBA" id="ARBA00022840"/>
    </source>
</evidence>